<dbReference type="EMBL" id="FTNM01000004">
    <property type="protein sequence ID" value="SIR21755.1"/>
    <property type="molecule type" value="Genomic_DNA"/>
</dbReference>
<protein>
    <submittedName>
        <fullName evidence="1">Uncharacterized protein</fullName>
    </submittedName>
</protein>
<dbReference type="STRING" id="1077936.SAMN05421545_2746"/>
<dbReference type="AlphaFoldDB" id="A0A1N6Z4L7"/>
<organism evidence="1 2">
    <name type="scientific">Pontibacter lucknowensis</name>
    <dbReference type="NCBI Taxonomy" id="1077936"/>
    <lineage>
        <taxon>Bacteria</taxon>
        <taxon>Pseudomonadati</taxon>
        <taxon>Bacteroidota</taxon>
        <taxon>Cytophagia</taxon>
        <taxon>Cytophagales</taxon>
        <taxon>Hymenobacteraceae</taxon>
        <taxon>Pontibacter</taxon>
    </lineage>
</organism>
<evidence type="ECO:0000313" key="1">
    <source>
        <dbReference type="EMBL" id="SIR21755.1"/>
    </source>
</evidence>
<gene>
    <name evidence="1" type="ORF">SAMN05421545_2746</name>
</gene>
<reference evidence="2" key="1">
    <citation type="submission" date="2017-01" db="EMBL/GenBank/DDBJ databases">
        <authorList>
            <person name="Varghese N."/>
            <person name="Submissions S."/>
        </authorList>
    </citation>
    <scope>NUCLEOTIDE SEQUENCE [LARGE SCALE GENOMIC DNA]</scope>
    <source>
        <strain evidence="2">DM9</strain>
    </source>
</reference>
<keyword evidence="2" id="KW-1185">Reference proteome</keyword>
<evidence type="ECO:0000313" key="2">
    <source>
        <dbReference type="Proteomes" id="UP000185924"/>
    </source>
</evidence>
<proteinExistence type="predicted"/>
<sequence length="106" mass="12075">MDTTGDFILSESLHRAPTPRIFRIFLPATEVHGWLGRDLSLQIILLIVIICIIENREALQNLAHGYLFQRYSPLLNIITPLPSNIISNHSSLTLYLNSLSFNNFNI</sequence>
<dbReference type="Proteomes" id="UP000185924">
    <property type="component" value="Unassembled WGS sequence"/>
</dbReference>
<accession>A0A1N6Z4L7</accession>
<name>A0A1N6Z4L7_9BACT</name>